<keyword evidence="5" id="KW-1185">Reference proteome</keyword>
<dbReference type="Proteomes" id="UP000274327">
    <property type="component" value="Unassembled WGS sequence"/>
</dbReference>
<dbReference type="RefSeq" id="WP_126984444.1">
    <property type="nucleotide sequence ID" value="NZ_ML133851.1"/>
</dbReference>
<dbReference type="CDD" id="cd02440">
    <property type="entry name" value="AdoMet_MTases"/>
    <property type="match status" value="1"/>
</dbReference>
<dbReference type="GO" id="GO:0008168">
    <property type="term" value="F:methyltransferase activity"/>
    <property type="evidence" value="ECO:0007669"/>
    <property type="project" value="UniProtKB-KW"/>
</dbReference>
<evidence type="ECO:0000259" key="3">
    <source>
        <dbReference type="Pfam" id="PF13649"/>
    </source>
</evidence>
<keyword evidence="1 4" id="KW-0489">Methyltransferase</keyword>
<organism evidence="4 5">
    <name type="scientific">Brachybacterium paraconglomeratum</name>
    <dbReference type="NCBI Taxonomy" id="173362"/>
    <lineage>
        <taxon>Bacteria</taxon>
        <taxon>Bacillati</taxon>
        <taxon>Actinomycetota</taxon>
        <taxon>Actinomycetes</taxon>
        <taxon>Micrococcales</taxon>
        <taxon>Dermabacteraceae</taxon>
        <taxon>Brachybacterium</taxon>
    </lineage>
</organism>
<evidence type="ECO:0000256" key="2">
    <source>
        <dbReference type="ARBA" id="ARBA00022679"/>
    </source>
</evidence>
<comment type="caution">
    <text evidence="4">The sequence shown here is derived from an EMBL/GenBank/DDBJ whole genome shotgun (WGS) entry which is preliminary data.</text>
</comment>
<evidence type="ECO:0000256" key="1">
    <source>
        <dbReference type="ARBA" id="ARBA00022603"/>
    </source>
</evidence>
<feature type="domain" description="Methyltransferase" evidence="3">
    <location>
        <begin position="44"/>
        <end position="133"/>
    </location>
</feature>
<sequence length="197" mass="21220">MTVLEAYARRAEEYTALLGSVEAMAPADVRRIETWARTACGPLLDLGCGPGHWTAHLAALGLEVEGWDPVAEFVRSARDRHPGTVFRRAALADLDGHPGAWGGILAWYSLIHLEPAEMPGALGALHRALRPGGTLLLGFFDGARQEPFDHAVAPAQHWPAGRMTELVEEAGLEVLDVETRTDPGARPHAAVHARSPH</sequence>
<gene>
    <name evidence="4" type="ORF">DS079_00930</name>
</gene>
<proteinExistence type="predicted"/>
<dbReference type="GO" id="GO:0032259">
    <property type="term" value="P:methylation"/>
    <property type="evidence" value="ECO:0007669"/>
    <property type="project" value="UniProtKB-KW"/>
</dbReference>
<dbReference type="Pfam" id="PF13649">
    <property type="entry name" value="Methyltransf_25"/>
    <property type="match status" value="1"/>
</dbReference>
<keyword evidence="2 4" id="KW-0808">Transferase</keyword>
<reference evidence="4 5" key="1">
    <citation type="submission" date="2018-07" db="EMBL/GenBank/DDBJ databases">
        <title>Brachybacteriurn paraconglorneratum KCTC 9916.</title>
        <authorList>
            <person name="Li Y."/>
        </authorList>
    </citation>
    <scope>NUCLEOTIDE SEQUENCE [LARGE SCALE GENOMIC DNA]</scope>
    <source>
        <strain evidence="4 5">KCTC 9916</strain>
    </source>
</reference>
<dbReference type="GeneID" id="78119595"/>
<dbReference type="EMBL" id="QOCI01000001">
    <property type="protein sequence ID" value="RRR20002.1"/>
    <property type="molecule type" value="Genomic_DNA"/>
</dbReference>
<dbReference type="PANTHER" id="PTHR43861">
    <property type="entry name" value="TRANS-ACONITATE 2-METHYLTRANSFERASE-RELATED"/>
    <property type="match status" value="1"/>
</dbReference>
<evidence type="ECO:0000313" key="4">
    <source>
        <dbReference type="EMBL" id="RRR20002.1"/>
    </source>
</evidence>
<evidence type="ECO:0000313" key="5">
    <source>
        <dbReference type="Proteomes" id="UP000274327"/>
    </source>
</evidence>
<protein>
    <submittedName>
        <fullName evidence="4">Methyltransferase</fullName>
    </submittedName>
</protein>
<accession>A0A426SP02</accession>
<dbReference type="AlphaFoldDB" id="A0A426SP02"/>
<dbReference type="PANTHER" id="PTHR43861:SF1">
    <property type="entry name" value="TRANS-ACONITATE 2-METHYLTRANSFERASE"/>
    <property type="match status" value="1"/>
</dbReference>
<dbReference type="InterPro" id="IPR029063">
    <property type="entry name" value="SAM-dependent_MTases_sf"/>
</dbReference>
<dbReference type="Gene3D" id="3.40.50.150">
    <property type="entry name" value="Vaccinia Virus protein VP39"/>
    <property type="match status" value="1"/>
</dbReference>
<dbReference type="SUPFAM" id="SSF53335">
    <property type="entry name" value="S-adenosyl-L-methionine-dependent methyltransferases"/>
    <property type="match status" value="1"/>
</dbReference>
<dbReference type="InterPro" id="IPR041698">
    <property type="entry name" value="Methyltransf_25"/>
</dbReference>
<name>A0A426SP02_9MICO</name>